<dbReference type="GO" id="GO:0043657">
    <property type="term" value="C:host cell"/>
    <property type="evidence" value="ECO:0007669"/>
    <property type="project" value="UniProtKB-SubCell"/>
</dbReference>
<comment type="subcellular location">
    <subcellularLocation>
        <location evidence="1">Host cell</location>
    </subcellularLocation>
    <subcellularLocation>
        <location evidence="2">Secreted</location>
    </subcellularLocation>
</comment>
<evidence type="ECO:0000256" key="2">
    <source>
        <dbReference type="ARBA" id="ARBA00004613"/>
    </source>
</evidence>
<dbReference type="Pfam" id="PF20147">
    <property type="entry name" value="Crinkler"/>
    <property type="match status" value="1"/>
</dbReference>
<proteinExistence type="predicted"/>
<keyword evidence="3" id="KW-0964">Secreted</keyword>
<dbReference type="Proteomes" id="UP000234323">
    <property type="component" value="Unassembled WGS sequence"/>
</dbReference>
<dbReference type="VEuPathDB" id="FungiDB:RhiirFUN_008234"/>
<evidence type="ECO:0000256" key="1">
    <source>
        <dbReference type="ARBA" id="ARBA00004340"/>
    </source>
</evidence>
<evidence type="ECO:0000313" key="6">
    <source>
        <dbReference type="EMBL" id="PKY56299.1"/>
    </source>
</evidence>
<evidence type="ECO:0000256" key="3">
    <source>
        <dbReference type="ARBA" id="ARBA00022525"/>
    </source>
</evidence>
<keyword evidence="7" id="KW-1185">Reference proteome</keyword>
<evidence type="ECO:0000313" key="7">
    <source>
        <dbReference type="Proteomes" id="UP000234323"/>
    </source>
</evidence>
<organism evidence="6 7">
    <name type="scientific">Rhizophagus irregularis</name>
    <dbReference type="NCBI Taxonomy" id="588596"/>
    <lineage>
        <taxon>Eukaryota</taxon>
        <taxon>Fungi</taxon>
        <taxon>Fungi incertae sedis</taxon>
        <taxon>Mucoromycota</taxon>
        <taxon>Glomeromycotina</taxon>
        <taxon>Glomeromycetes</taxon>
        <taxon>Glomerales</taxon>
        <taxon>Glomeraceae</taxon>
        <taxon>Rhizophagus</taxon>
    </lineage>
</organism>
<evidence type="ECO:0000256" key="4">
    <source>
        <dbReference type="SAM" id="MobiDB-lite"/>
    </source>
</evidence>
<feature type="domain" description="Crinkler effector protein N-terminal" evidence="5">
    <location>
        <begin position="8"/>
        <end position="111"/>
    </location>
</feature>
<sequence length="178" mass="20472">MNQIETYTLNCIDRERGSEGIFQISIGKDNEVHELKQWISKRHSNTFAGFAYNDSFDIKLWKVNDDQIEGILSSGAVENVLDGKEMLDSEKIGEIFSNSKSLTGDIYAIVQGWCNACDEGYNSLKNHQESNAHKDHDYYYDPGEIITYEEEEEMKSAKKRDKGRKREEEEEVGNDDNL</sequence>
<feature type="compositionally biased region" description="Acidic residues" evidence="4">
    <location>
        <begin position="168"/>
        <end position="178"/>
    </location>
</feature>
<protein>
    <recommendedName>
        <fullName evidence="5">Crinkler effector protein N-terminal domain-containing protein</fullName>
    </recommendedName>
</protein>
<dbReference type="InterPro" id="IPR045379">
    <property type="entry name" value="Crinkler_N"/>
</dbReference>
<dbReference type="EMBL" id="LLXI01002133">
    <property type="protein sequence ID" value="PKY56299.1"/>
    <property type="molecule type" value="Genomic_DNA"/>
</dbReference>
<name>A0A2I1HBQ9_9GLOM</name>
<gene>
    <name evidence="6" type="ORF">RhiirA4_476491</name>
</gene>
<reference evidence="6 7" key="1">
    <citation type="submission" date="2015-10" db="EMBL/GenBank/DDBJ databases">
        <title>Genome analyses suggest a sexual origin of heterokaryosis in a supposedly ancient asexual fungus.</title>
        <authorList>
            <person name="Ropars J."/>
            <person name="Sedzielewska K."/>
            <person name="Noel J."/>
            <person name="Charron P."/>
            <person name="Farinelli L."/>
            <person name="Marton T."/>
            <person name="Kruger M."/>
            <person name="Pelin A."/>
            <person name="Brachmann A."/>
            <person name="Corradi N."/>
        </authorList>
    </citation>
    <scope>NUCLEOTIDE SEQUENCE [LARGE SCALE GENOMIC DNA]</scope>
    <source>
        <strain evidence="6 7">A4</strain>
    </source>
</reference>
<dbReference type="AlphaFoldDB" id="A0A2I1HBQ9"/>
<comment type="caution">
    <text evidence="6">The sequence shown here is derived from an EMBL/GenBank/DDBJ whole genome shotgun (WGS) entry which is preliminary data.</text>
</comment>
<feature type="region of interest" description="Disordered" evidence="4">
    <location>
        <begin position="150"/>
        <end position="178"/>
    </location>
</feature>
<evidence type="ECO:0000259" key="5">
    <source>
        <dbReference type="Pfam" id="PF20147"/>
    </source>
</evidence>
<accession>A0A2I1HBQ9</accession>
<dbReference type="GO" id="GO:0005576">
    <property type="term" value="C:extracellular region"/>
    <property type="evidence" value="ECO:0007669"/>
    <property type="project" value="UniProtKB-SubCell"/>
</dbReference>